<accession>A0A6J4TWW9</accession>
<feature type="compositionally biased region" description="Basic and acidic residues" evidence="1">
    <location>
        <begin position="183"/>
        <end position="201"/>
    </location>
</feature>
<dbReference type="AlphaFoldDB" id="A0A6J4TWW9"/>
<feature type="compositionally biased region" description="Low complexity" evidence="1">
    <location>
        <begin position="205"/>
        <end position="217"/>
    </location>
</feature>
<feature type="compositionally biased region" description="Basic and acidic residues" evidence="1">
    <location>
        <begin position="228"/>
        <end position="246"/>
    </location>
</feature>
<dbReference type="GO" id="GO:0051213">
    <property type="term" value="F:dioxygenase activity"/>
    <property type="evidence" value="ECO:0007669"/>
    <property type="project" value="UniProtKB-KW"/>
</dbReference>
<evidence type="ECO:0000256" key="1">
    <source>
        <dbReference type="SAM" id="MobiDB-lite"/>
    </source>
</evidence>
<feature type="non-terminal residue" evidence="2">
    <location>
        <position position="1"/>
    </location>
</feature>
<feature type="region of interest" description="Disordered" evidence="1">
    <location>
        <begin position="1"/>
        <end position="283"/>
    </location>
</feature>
<reference evidence="2" key="1">
    <citation type="submission" date="2020-02" db="EMBL/GenBank/DDBJ databases">
        <authorList>
            <person name="Meier V. D."/>
        </authorList>
    </citation>
    <scope>NUCLEOTIDE SEQUENCE</scope>
    <source>
        <strain evidence="2">AVDCRST_MAG59</strain>
    </source>
</reference>
<evidence type="ECO:0000313" key="2">
    <source>
        <dbReference type="EMBL" id="CAA9534566.1"/>
    </source>
</evidence>
<gene>
    <name evidence="2" type="ORF">AVDCRST_MAG59-151</name>
</gene>
<protein>
    <submittedName>
        <fullName evidence="2">Phenylpropionate dioxygenase and related ring-hydroxylating dioxygenases, large terminal subunit</fullName>
    </submittedName>
</protein>
<feature type="compositionally biased region" description="Basic and acidic residues" evidence="1">
    <location>
        <begin position="115"/>
        <end position="138"/>
    </location>
</feature>
<dbReference type="EMBL" id="CADCWF010000007">
    <property type="protein sequence ID" value="CAA9534566.1"/>
    <property type="molecule type" value="Genomic_DNA"/>
</dbReference>
<feature type="compositionally biased region" description="Basic and acidic residues" evidence="1">
    <location>
        <begin position="273"/>
        <end position="283"/>
    </location>
</feature>
<feature type="non-terminal residue" evidence="2">
    <location>
        <position position="283"/>
    </location>
</feature>
<keyword evidence="2" id="KW-0560">Oxidoreductase</keyword>
<proteinExistence type="predicted"/>
<sequence>AGRVRPGRVGSGALPAWDVAGDRLPRSIGRGATAGAVPGRHRPGYGAVRPRRPPPCPPDRLRRGGQLEGDRRELPRVLPLPRRPPPAQQDHAVQPGGVPALERSLLRQLHGSPPRVRDALADGRRRRAADDPRDDPRGRAPGLLLRHLAEPTPQPPPGLPDAPLDHAVGARADAGSLRVVLRPGRDGETRVRPERRDRLLGHDQPPGLARLRAPAAGHQEQGLHPRPLQRDREQRPGLRLDGGRPLRERRHRHTPVPRFQAGEHRRPPRPRPRAAEERGGRGL</sequence>
<organism evidence="2">
    <name type="scientific">uncultured Thermomicrobiales bacterium</name>
    <dbReference type="NCBI Taxonomy" id="1645740"/>
    <lineage>
        <taxon>Bacteria</taxon>
        <taxon>Pseudomonadati</taxon>
        <taxon>Thermomicrobiota</taxon>
        <taxon>Thermomicrobia</taxon>
        <taxon>Thermomicrobiales</taxon>
        <taxon>environmental samples</taxon>
    </lineage>
</organism>
<name>A0A6J4TWW9_9BACT</name>
<keyword evidence="2" id="KW-0223">Dioxygenase</keyword>